<accession>A0ABV2IUI2</accession>
<dbReference type="PANTHER" id="PTHR12151">
    <property type="entry name" value="ELECTRON TRANSPORT PROTIN SCO1/SENC FAMILY MEMBER"/>
    <property type="match status" value="1"/>
</dbReference>
<sequence length="199" mass="22110">MKKASIIIWIAILLLAGFLGWFTLEYTRDKQQVADGPYGVPFQLVDQTGKPITEAAFRDKPTALFFGYTHCPDVCPTTLFEMDGWLQKVDPDGTKMHAYFVTVDPQRDTPQIMNDYVSNVSKRITGISGDPARIAEVVRGFRIYAKKVPIDPAKPDGDYTMDHTASVFLLNNGGRFKGTIAYGEDGDVAVKKLENLIKG</sequence>
<dbReference type="InterPro" id="IPR003782">
    <property type="entry name" value="SCO1/SenC"/>
</dbReference>
<protein>
    <submittedName>
        <fullName evidence="3">Protein SCO1/2</fullName>
    </submittedName>
</protein>
<evidence type="ECO:0000313" key="3">
    <source>
        <dbReference type="EMBL" id="MET3612142.1"/>
    </source>
</evidence>
<evidence type="ECO:0000256" key="1">
    <source>
        <dbReference type="ARBA" id="ARBA00010996"/>
    </source>
</evidence>
<organism evidence="3 4">
    <name type="scientific">Rhizobium aquaticum</name>
    <dbReference type="NCBI Taxonomy" id="1549636"/>
    <lineage>
        <taxon>Bacteria</taxon>
        <taxon>Pseudomonadati</taxon>
        <taxon>Pseudomonadota</taxon>
        <taxon>Alphaproteobacteria</taxon>
        <taxon>Hyphomicrobiales</taxon>
        <taxon>Rhizobiaceae</taxon>
        <taxon>Rhizobium/Agrobacterium group</taxon>
        <taxon>Rhizobium</taxon>
    </lineage>
</organism>
<dbReference type="SUPFAM" id="SSF52833">
    <property type="entry name" value="Thioredoxin-like"/>
    <property type="match status" value="1"/>
</dbReference>
<dbReference type="Proteomes" id="UP001549047">
    <property type="component" value="Unassembled WGS sequence"/>
</dbReference>
<dbReference type="Pfam" id="PF02630">
    <property type="entry name" value="SCO1-SenC"/>
    <property type="match status" value="1"/>
</dbReference>
<feature type="transmembrane region" description="Helical" evidence="2">
    <location>
        <begin position="6"/>
        <end position="24"/>
    </location>
</feature>
<keyword evidence="4" id="KW-1185">Reference proteome</keyword>
<comment type="caution">
    <text evidence="3">The sequence shown here is derived from an EMBL/GenBank/DDBJ whole genome shotgun (WGS) entry which is preliminary data.</text>
</comment>
<comment type="similarity">
    <text evidence="1">Belongs to the SCO1/2 family.</text>
</comment>
<evidence type="ECO:0000313" key="4">
    <source>
        <dbReference type="Proteomes" id="UP001549047"/>
    </source>
</evidence>
<dbReference type="PANTHER" id="PTHR12151:SF25">
    <property type="entry name" value="LINALOOL DEHYDRATASE_ISOMERASE DOMAIN-CONTAINING PROTEIN"/>
    <property type="match status" value="1"/>
</dbReference>
<keyword evidence="2" id="KW-1133">Transmembrane helix</keyword>
<dbReference type="Gene3D" id="3.40.30.10">
    <property type="entry name" value="Glutaredoxin"/>
    <property type="match status" value="1"/>
</dbReference>
<dbReference type="InterPro" id="IPR036249">
    <property type="entry name" value="Thioredoxin-like_sf"/>
</dbReference>
<dbReference type="EMBL" id="JBEPMB010000001">
    <property type="protein sequence ID" value="MET3612142.1"/>
    <property type="molecule type" value="Genomic_DNA"/>
</dbReference>
<reference evidence="3 4" key="1">
    <citation type="submission" date="2024-06" db="EMBL/GenBank/DDBJ databases">
        <title>Genomic Encyclopedia of Type Strains, Phase IV (KMG-IV): sequencing the most valuable type-strain genomes for metagenomic binning, comparative biology and taxonomic classification.</title>
        <authorList>
            <person name="Goeker M."/>
        </authorList>
    </citation>
    <scope>NUCLEOTIDE SEQUENCE [LARGE SCALE GENOMIC DNA]</scope>
    <source>
        <strain evidence="3 4">DSM 29780</strain>
    </source>
</reference>
<evidence type="ECO:0000256" key="2">
    <source>
        <dbReference type="SAM" id="Phobius"/>
    </source>
</evidence>
<keyword evidence="2" id="KW-0472">Membrane</keyword>
<gene>
    <name evidence="3" type="ORF">ABID16_000447</name>
</gene>
<dbReference type="RefSeq" id="WP_354554727.1">
    <property type="nucleotide sequence ID" value="NZ_JBEPMB010000001.1"/>
</dbReference>
<keyword evidence="2" id="KW-0812">Transmembrane</keyword>
<name>A0ABV2IUI2_9HYPH</name>
<dbReference type="CDD" id="cd02968">
    <property type="entry name" value="SCO"/>
    <property type="match status" value="1"/>
</dbReference>
<proteinExistence type="inferred from homology"/>